<protein>
    <submittedName>
        <fullName evidence="1">Uncharacterized protein</fullName>
    </submittedName>
</protein>
<accession>A0A0E9PB06</accession>
<dbReference type="EMBL" id="GBXM01107125">
    <property type="protein sequence ID" value="JAH01452.1"/>
    <property type="molecule type" value="Transcribed_RNA"/>
</dbReference>
<sequence length="73" mass="8241">MAARGWRFPPKIAYFWACPHTAVFPEAQKIILKSKSCDVNFSKACNMEGVPYQSPQTLGRKYPGFSANIKLVF</sequence>
<name>A0A0E9PB06_ANGAN</name>
<evidence type="ECO:0000313" key="1">
    <source>
        <dbReference type="EMBL" id="JAH01452.1"/>
    </source>
</evidence>
<organism evidence="1">
    <name type="scientific">Anguilla anguilla</name>
    <name type="common">European freshwater eel</name>
    <name type="synonym">Muraena anguilla</name>
    <dbReference type="NCBI Taxonomy" id="7936"/>
    <lineage>
        <taxon>Eukaryota</taxon>
        <taxon>Metazoa</taxon>
        <taxon>Chordata</taxon>
        <taxon>Craniata</taxon>
        <taxon>Vertebrata</taxon>
        <taxon>Euteleostomi</taxon>
        <taxon>Actinopterygii</taxon>
        <taxon>Neopterygii</taxon>
        <taxon>Teleostei</taxon>
        <taxon>Anguilliformes</taxon>
        <taxon>Anguillidae</taxon>
        <taxon>Anguilla</taxon>
    </lineage>
</organism>
<reference evidence="1" key="1">
    <citation type="submission" date="2014-11" db="EMBL/GenBank/DDBJ databases">
        <authorList>
            <person name="Amaro Gonzalez C."/>
        </authorList>
    </citation>
    <scope>NUCLEOTIDE SEQUENCE</scope>
</reference>
<dbReference type="AlphaFoldDB" id="A0A0E9PB06"/>
<reference evidence="1" key="2">
    <citation type="journal article" date="2015" name="Fish Shellfish Immunol.">
        <title>Early steps in the European eel (Anguilla anguilla)-Vibrio vulnificus interaction in the gills: Role of the RtxA13 toxin.</title>
        <authorList>
            <person name="Callol A."/>
            <person name="Pajuelo D."/>
            <person name="Ebbesson L."/>
            <person name="Teles M."/>
            <person name="MacKenzie S."/>
            <person name="Amaro C."/>
        </authorList>
    </citation>
    <scope>NUCLEOTIDE SEQUENCE</scope>
</reference>
<proteinExistence type="predicted"/>